<organism evidence="3 4">
    <name type="scientific">Rhodobium gokarnense</name>
    <dbReference type="NCBI Taxonomy" id="364296"/>
    <lineage>
        <taxon>Bacteria</taxon>
        <taxon>Pseudomonadati</taxon>
        <taxon>Pseudomonadota</taxon>
        <taxon>Alphaproteobacteria</taxon>
        <taxon>Hyphomicrobiales</taxon>
        <taxon>Rhodobiaceae</taxon>
        <taxon>Rhodobium</taxon>
    </lineage>
</organism>
<name>A0ABT3H7A9_9HYPH</name>
<feature type="transmembrane region" description="Helical" evidence="2">
    <location>
        <begin position="296"/>
        <end position="317"/>
    </location>
</feature>
<evidence type="ECO:0008006" key="5">
    <source>
        <dbReference type="Google" id="ProtNLM"/>
    </source>
</evidence>
<evidence type="ECO:0000256" key="1">
    <source>
        <dbReference type="SAM" id="MobiDB-lite"/>
    </source>
</evidence>
<evidence type="ECO:0000256" key="2">
    <source>
        <dbReference type="SAM" id="Phobius"/>
    </source>
</evidence>
<feature type="compositionally biased region" description="Acidic residues" evidence="1">
    <location>
        <begin position="391"/>
        <end position="437"/>
    </location>
</feature>
<feature type="compositionally biased region" description="Basic and acidic residues" evidence="1">
    <location>
        <begin position="215"/>
        <end position="225"/>
    </location>
</feature>
<reference evidence="4" key="1">
    <citation type="submission" date="2023-07" db="EMBL/GenBank/DDBJ databases">
        <title>Genome sequencing of Purple Non-Sulfur Bacteria from various extreme environments.</title>
        <authorList>
            <person name="Mayer M."/>
        </authorList>
    </citation>
    <scope>NUCLEOTIDE SEQUENCE [LARGE SCALE GENOMIC DNA]</scope>
    <source>
        <strain evidence="4">DSM 17935</strain>
    </source>
</reference>
<feature type="compositionally biased region" description="Low complexity" evidence="1">
    <location>
        <begin position="204"/>
        <end position="213"/>
    </location>
</feature>
<gene>
    <name evidence="3" type="ORF">M2319_000527</name>
</gene>
<evidence type="ECO:0000313" key="4">
    <source>
        <dbReference type="Proteomes" id="UP001209755"/>
    </source>
</evidence>
<feature type="compositionally biased region" description="Polar residues" evidence="1">
    <location>
        <begin position="338"/>
        <end position="347"/>
    </location>
</feature>
<accession>A0ABT3H7A9</accession>
<feature type="compositionally biased region" description="Low complexity" evidence="1">
    <location>
        <begin position="129"/>
        <end position="148"/>
    </location>
</feature>
<dbReference type="RefSeq" id="WP_264599872.1">
    <property type="nucleotide sequence ID" value="NZ_JAOQNS010000001.1"/>
</dbReference>
<keyword evidence="2" id="KW-0812">Transmembrane</keyword>
<dbReference type="EMBL" id="JAOQNS010000001">
    <property type="protein sequence ID" value="MCW2306211.1"/>
    <property type="molecule type" value="Genomic_DNA"/>
</dbReference>
<keyword evidence="2" id="KW-0472">Membrane</keyword>
<sequence length="642" mass="67532">MADYYAILKRALDALPDNTGEARRAVYEKARSALVTQLKSVEPPLAPSEITKQRLALEESIRKVESETARALMGSNRPRAEVPKPVAPASKIDPQTAAPAEPAKPSAPAERPAPAAPPRFEAPPRREPPASARPAEPPAARHAPAAEPRAPEPTAPARPKEDLAVPVPGPAEEPDRPEAANDSVPPKKARGVDVFRRAVKAAGALGAASGKASKSAREVLDATEKKQRRAERRRQRTEPELPETPPEEPGTEMAAEPPVSTAGEAHLAGDAPVADDALAGTEFHGRVAQPLSSRTMWMVAAAILLVIFVGVAGWIYAQRDLLFGPADLADDGTAQPTVTEMDTQTTDEPALAPDGLAPKITDRLPSLGGENGAAPDAKSVRTMRVRAPGSEGEDAASDEEAAPADDGADAAAVEDDAAVSEEPAEAAEETGPDEAVPDDQSAVEPAPEDNPAPIVDSGNTVGVGQRAILYEENTEPGAGNTAYNGSVVWSLAEEPSASGGTDTVLHAHADIPDKNMAVDVKLRPNRDTALPAPYTIEIAFTLPEDFEGGGIANVPGLILKTSEAARGDALRGASARVLENLFWIALSQNDVENDRNQTLLKDRGWIDIPVLFETDKRAILTLEKGAPGDRMIEQAFAKWQAG</sequence>
<feature type="region of interest" description="Disordered" evidence="1">
    <location>
        <begin position="338"/>
        <end position="460"/>
    </location>
</feature>
<feature type="region of interest" description="Disordered" evidence="1">
    <location>
        <begin position="204"/>
        <end position="260"/>
    </location>
</feature>
<protein>
    <recommendedName>
        <fullName evidence="5">CheA signal transduction histidine kinase</fullName>
    </recommendedName>
</protein>
<keyword evidence="4" id="KW-1185">Reference proteome</keyword>
<proteinExistence type="predicted"/>
<comment type="caution">
    <text evidence="3">The sequence shown here is derived from an EMBL/GenBank/DDBJ whole genome shotgun (WGS) entry which is preliminary data.</text>
</comment>
<keyword evidence="2" id="KW-1133">Transmembrane helix</keyword>
<dbReference type="Proteomes" id="UP001209755">
    <property type="component" value="Unassembled WGS sequence"/>
</dbReference>
<evidence type="ECO:0000313" key="3">
    <source>
        <dbReference type="EMBL" id="MCW2306211.1"/>
    </source>
</evidence>
<feature type="region of interest" description="Disordered" evidence="1">
    <location>
        <begin position="66"/>
        <end position="191"/>
    </location>
</feature>
<feature type="compositionally biased region" description="Basic residues" evidence="1">
    <location>
        <begin position="226"/>
        <end position="235"/>
    </location>
</feature>
<feature type="compositionally biased region" description="Low complexity" evidence="1">
    <location>
        <begin position="97"/>
        <end position="113"/>
    </location>
</feature>